<feature type="region of interest" description="Disordered" evidence="2">
    <location>
        <begin position="40"/>
        <end position="69"/>
    </location>
</feature>
<evidence type="ECO:0000313" key="5">
    <source>
        <dbReference type="Proteomes" id="UP000666915"/>
    </source>
</evidence>
<reference evidence="4 5" key="1">
    <citation type="submission" date="2021-03" db="EMBL/GenBank/DDBJ databases">
        <authorList>
            <person name="Kanchanasin P."/>
            <person name="Saeng-In P."/>
            <person name="Phongsopitanun W."/>
            <person name="Yuki M."/>
            <person name="Kudo T."/>
            <person name="Ohkuma M."/>
            <person name="Tanasupawat S."/>
        </authorList>
    </citation>
    <scope>NUCLEOTIDE SEQUENCE [LARGE SCALE GENOMIC DNA]</scope>
    <source>
        <strain evidence="4 5">L46</strain>
    </source>
</reference>
<keyword evidence="1" id="KW-0378">Hydrolase</keyword>
<gene>
    <name evidence="4" type="ORF">J4557_44800</name>
</gene>
<dbReference type="Proteomes" id="UP000666915">
    <property type="component" value="Unassembled WGS sequence"/>
</dbReference>
<protein>
    <submittedName>
        <fullName evidence="4">Class F sortase</fullName>
    </submittedName>
</protein>
<organism evidence="4 5">
    <name type="scientific">Actinomadura nitritigenes</name>
    <dbReference type="NCBI Taxonomy" id="134602"/>
    <lineage>
        <taxon>Bacteria</taxon>
        <taxon>Bacillati</taxon>
        <taxon>Actinomycetota</taxon>
        <taxon>Actinomycetes</taxon>
        <taxon>Streptosporangiales</taxon>
        <taxon>Thermomonosporaceae</taxon>
        <taxon>Actinomadura</taxon>
    </lineage>
</organism>
<dbReference type="NCBIfam" id="NF033748">
    <property type="entry name" value="class_F_sortase"/>
    <property type="match status" value="1"/>
</dbReference>
<name>A0ABS3REK1_9ACTN</name>
<evidence type="ECO:0000256" key="3">
    <source>
        <dbReference type="SAM" id="Phobius"/>
    </source>
</evidence>
<dbReference type="SUPFAM" id="SSF63817">
    <property type="entry name" value="Sortase"/>
    <property type="match status" value="1"/>
</dbReference>
<proteinExistence type="predicted"/>
<dbReference type="CDD" id="cd05829">
    <property type="entry name" value="Sortase_F"/>
    <property type="match status" value="1"/>
</dbReference>
<accession>A0ABS3REK1</accession>
<keyword evidence="3" id="KW-0812">Transmembrane</keyword>
<evidence type="ECO:0000256" key="2">
    <source>
        <dbReference type="SAM" id="MobiDB-lite"/>
    </source>
</evidence>
<evidence type="ECO:0000313" key="4">
    <source>
        <dbReference type="EMBL" id="MBO2444659.1"/>
    </source>
</evidence>
<keyword evidence="3" id="KW-1133">Transmembrane helix</keyword>
<dbReference type="EMBL" id="JAGEOK010000050">
    <property type="protein sequence ID" value="MBO2444659.1"/>
    <property type="molecule type" value="Genomic_DNA"/>
</dbReference>
<dbReference type="InterPro" id="IPR023365">
    <property type="entry name" value="Sortase_dom-sf"/>
</dbReference>
<sequence length="229" mass="24123">MSRARRSGRPIHPWYWLAAAVAAAGAVMCVIGLGIGGPDAPPQPPSSEVVANAPEKTGPNPEQALSPSAPKRVEIPSIKVDAPVIPVGLTGDGELGVPPLSRVDEVGWFTEGPTPGENGRSVIVGHVDSKTGPGAFYKLGALRPGRQIQVVRKDGTRPVFRIDRIERVNKNKFPTGRVYGREGGPELRLITCGGRFDRKRGHYVDNIIVYASLVPGAGAGNSGTAERAS</sequence>
<dbReference type="RefSeq" id="WP_208273297.1">
    <property type="nucleotide sequence ID" value="NZ_BAAAGM010000006.1"/>
</dbReference>
<keyword evidence="3" id="KW-0472">Membrane</keyword>
<dbReference type="Pfam" id="PF04203">
    <property type="entry name" value="Sortase"/>
    <property type="match status" value="1"/>
</dbReference>
<keyword evidence="5" id="KW-1185">Reference proteome</keyword>
<evidence type="ECO:0000256" key="1">
    <source>
        <dbReference type="ARBA" id="ARBA00022801"/>
    </source>
</evidence>
<dbReference type="InterPro" id="IPR005754">
    <property type="entry name" value="Sortase"/>
</dbReference>
<feature type="transmembrane region" description="Helical" evidence="3">
    <location>
        <begin position="12"/>
        <end position="35"/>
    </location>
</feature>
<dbReference type="InterPro" id="IPR042001">
    <property type="entry name" value="Sortase_F"/>
</dbReference>
<dbReference type="Gene3D" id="2.40.260.10">
    <property type="entry name" value="Sortase"/>
    <property type="match status" value="1"/>
</dbReference>
<comment type="caution">
    <text evidence="4">The sequence shown here is derived from an EMBL/GenBank/DDBJ whole genome shotgun (WGS) entry which is preliminary data.</text>
</comment>